<gene>
    <name evidence="1" type="ORF">ACOLOM_LOCUS2021</name>
</gene>
<organism evidence="1 2">
    <name type="scientific">Acaulospora colombiana</name>
    <dbReference type="NCBI Taxonomy" id="27376"/>
    <lineage>
        <taxon>Eukaryota</taxon>
        <taxon>Fungi</taxon>
        <taxon>Fungi incertae sedis</taxon>
        <taxon>Mucoromycota</taxon>
        <taxon>Glomeromycotina</taxon>
        <taxon>Glomeromycetes</taxon>
        <taxon>Diversisporales</taxon>
        <taxon>Acaulosporaceae</taxon>
        <taxon>Acaulospora</taxon>
    </lineage>
</organism>
<keyword evidence="2" id="KW-1185">Reference proteome</keyword>
<reference evidence="1" key="1">
    <citation type="submission" date="2021-06" db="EMBL/GenBank/DDBJ databases">
        <authorList>
            <person name="Kallberg Y."/>
            <person name="Tangrot J."/>
            <person name="Rosling A."/>
        </authorList>
    </citation>
    <scope>NUCLEOTIDE SEQUENCE</scope>
    <source>
        <strain evidence="1">CL356</strain>
    </source>
</reference>
<dbReference type="Proteomes" id="UP000789525">
    <property type="component" value="Unassembled WGS sequence"/>
</dbReference>
<accession>A0ACA9KP79</accession>
<evidence type="ECO:0000313" key="2">
    <source>
        <dbReference type="Proteomes" id="UP000789525"/>
    </source>
</evidence>
<sequence>MHFLQLPECLENVFKHLDNKSLYQCLLVNHFWSQNVVPLFWYNPFPNYCLANEAYHTDVIETYISCLPGTTRNRLFANTELTALANPSFNPSFNYPSYLRHLEFTTIYELIVKWTARRFRRDDSDLENQIFREIWRLLLNSCPPFKSVVLRSFNYEGFDELLNDPHTLFTDCSRKLFERLYLFHSYRMPSELINCFVQISTQATNMRIMCSDVSSGIDVLVQSQRNLKTVTLINCTNLSKILQILHERHSSTLTELTIKENEFDSTWNEIGPIIFLENLQILNLDSSASVFSKPVLEKFLYTSYKNLAAVNIEIHSPHISQLISLLQNTNSHLTYLRLLWYYPRDPENILSLTKTVIQCCINLKSLVFKLSKETIHLLPTILGSMPLLTEASFYNASNDASHIYNLDEVLPECGKVLKWPLKYLGLHLLWTITTEALESFFKNAETRMIRELYLSTDCLNCGNVLKEHQDILDMYANRGVGRIRFE</sequence>
<comment type="caution">
    <text evidence="1">The sequence shown here is derived from an EMBL/GenBank/DDBJ whole genome shotgun (WGS) entry which is preliminary data.</text>
</comment>
<dbReference type="EMBL" id="CAJVPT010002496">
    <property type="protein sequence ID" value="CAG8482054.1"/>
    <property type="molecule type" value="Genomic_DNA"/>
</dbReference>
<name>A0ACA9KP79_9GLOM</name>
<protein>
    <submittedName>
        <fullName evidence="1">10485_t:CDS:1</fullName>
    </submittedName>
</protein>
<proteinExistence type="predicted"/>
<evidence type="ECO:0000313" key="1">
    <source>
        <dbReference type="EMBL" id="CAG8482054.1"/>
    </source>
</evidence>